<dbReference type="InterPro" id="IPR004875">
    <property type="entry name" value="DDE_SF_endonuclease_dom"/>
</dbReference>
<dbReference type="Pfam" id="PF03184">
    <property type="entry name" value="DDE_1"/>
    <property type="match status" value="1"/>
</dbReference>
<gene>
    <name evidence="2" type="ORF">DEBURN_LOCUS1674</name>
</gene>
<keyword evidence="3" id="KW-1185">Reference proteome</keyword>
<evidence type="ECO:0000313" key="3">
    <source>
        <dbReference type="Proteomes" id="UP000789706"/>
    </source>
</evidence>
<dbReference type="OrthoDB" id="2416438at2759"/>
<proteinExistence type="predicted"/>
<protein>
    <submittedName>
        <fullName evidence="2">9163_t:CDS:1</fullName>
    </submittedName>
</protein>
<dbReference type="EMBL" id="CAJVPK010000079">
    <property type="protein sequence ID" value="CAG8444188.1"/>
    <property type="molecule type" value="Genomic_DNA"/>
</dbReference>
<dbReference type="Proteomes" id="UP000789706">
    <property type="component" value="Unassembled WGS sequence"/>
</dbReference>
<dbReference type="AlphaFoldDB" id="A0A9N8VBR5"/>
<reference evidence="2" key="1">
    <citation type="submission" date="2021-06" db="EMBL/GenBank/DDBJ databases">
        <authorList>
            <person name="Kallberg Y."/>
            <person name="Tangrot J."/>
            <person name="Rosling A."/>
        </authorList>
    </citation>
    <scope>NUCLEOTIDE SEQUENCE</scope>
    <source>
        <strain evidence="2">AZ414A</strain>
    </source>
</reference>
<feature type="domain" description="DDE-1" evidence="1">
    <location>
        <begin position="2"/>
        <end position="84"/>
    </location>
</feature>
<evidence type="ECO:0000313" key="2">
    <source>
        <dbReference type="EMBL" id="CAG8444188.1"/>
    </source>
</evidence>
<comment type="caution">
    <text evidence="2">The sequence shown here is derived from an EMBL/GenBank/DDBJ whole genome shotgun (WGS) entry which is preliminary data.</text>
</comment>
<organism evidence="2 3">
    <name type="scientific">Diversispora eburnea</name>
    <dbReference type="NCBI Taxonomy" id="1213867"/>
    <lineage>
        <taxon>Eukaryota</taxon>
        <taxon>Fungi</taxon>
        <taxon>Fungi incertae sedis</taxon>
        <taxon>Mucoromycota</taxon>
        <taxon>Glomeromycotina</taxon>
        <taxon>Glomeromycetes</taxon>
        <taxon>Diversisporales</taxon>
        <taxon>Diversisporaceae</taxon>
        <taxon>Diversispora</taxon>
    </lineage>
</organism>
<sequence>MDRKIVLLIDNADSHFNTKRLEKENSDISSEGESDNEQGLTAHLQPMDTGIIHSFKSKYKQEFCKHLIWQFDSGIDYLKDKTMSLKKPFKTVESNDDDEIIDLLENLPEKDDVQEYFQLINYNVPTEENLKNEKSDSDDEEILPVSVKNAVSGLETFIKYFE</sequence>
<evidence type="ECO:0000259" key="1">
    <source>
        <dbReference type="Pfam" id="PF03184"/>
    </source>
</evidence>
<dbReference type="GO" id="GO:0003676">
    <property type="term" value="F:nucleic acid binding"/>
    <property type="evidence" value="ECO:0007669"/>
    <property type="project" value="InterPro"/>
</dbReference>
<accession>A0A9N8VBR5</accession>
<name>A0A9N8VBR5_9GLOM</name>